<keyword evidence="3" id="KW-1185">Reference proteome</keyword>
<feature type="domain" description="LHH" evidence="1">
    <location>
        <begin position="61"/>
        <end position="142"/>
    </location>
</feature>
<organism evidence="2 3">
    <name type="scientific">Slackia exigua (strain ATCC 700122 / DSM 15923 / CIP 105133 / JCM 11022 / KCTC 5966 / S-7)</name>
    <dbReference type="NCBI Taxonomy" id="649764"/>
    <lineage>
        <taxon>Bacteria</taxon>
        <taxon>Bacillati</taxon>
        <taxon>Actinomycetota</taxon>
        <taxon>Coriobacteriia</taxon>
        <taxon>Eggerthellales</taxon>
        <taxon>Eggerthellaceae</taxon>
        <taxon>Slackia</taxon>
    </lineage>
</organism>
<dbReference type="Proteomes" id="UP000006001">
    <property type="component" value="Unassembled WGS sequence"/>
</dbReference>
<accession>D0WEZ5</accession>
<gene>
    <name evidence="2" type="ORF">HMPREF0762_00381</name>
</gene>
<name>D0WEZ5_SLAES</name>
<dbReference type="HOGENOM" id="CLU_134234_0_0_11"/>
<evidence type="ECO:0000259" key="1">
    <source>
        <dbReference type="Pfam" id="PF14411"/>
    </source>
</evidence>
<reference evidence="2" key="1">
    <citation type="submission" date="2009-10" db="EMBL/GenBank/DDBJ databases">
        <authorList>
            <person name="Weinstock G."/>
            <person name="Sodergren E."/>
            <person name="Clifton S."/>
            <person name="Fulton L."/>
            <person name="Fulton B."/>
            <person name="Courtney L."/>
            <person name="Fronick C."/>
            <person name="Harrison M."/>
            <person name="Strong C."/>
            <person name="Farmer C."/>
            <person name="Delahaunty K."/>
            <person name="Markovic C."/>
            <person name="Hall O."/>
            <person name="Minx P."/>
            <person name="Tomlinson C."/>
            <person name="Mitreva M."/>
            <person name="Nelson J."/>
            <person name="Hou S."/>
            <person name="Wollam A."/>
            <person name="Pepin K.H."/>
            <person name="Johnson M."/>
            <person name="Bhonagiri V."/>
            <person name="Nash W.E."/>
            <person name="Warren W."/>
            <person name="Chinwalla A."/>
            <person name="Mardis E.R."/>
            <person name="Wilson R.K."/>
        </authorList>
    </citation>
    <scope>NUCLEOTIDE SEQUENCE [LARGE SCALE GENOMIC DNA]</scope>
    <source>
        <strain evidence="2">ATCC 700122</strain>
    </source>
</reference>
<dbReference type="Pfam" id="PF14411">
    <property type="entry name" value="LHH"/>
    <property type="match status" value="1"/>
</dbReference>
<protein>
    <recommendedName>
        <fullName evidence="1">LHH domain-containing protein</fullName>
    </recommendedName>
</protein>
<dbReference type="eggNOG" id="COG3209">
    <property type="taxonomic scope" value="Bacteria"/>
</dbReference>
<comment type="caution">
    <text evidence="2">The sequence shown here is derived from an EMBL/GenBank/DDBJ whole genome shotgun (WGS) entry which is preliminary data.</text>
</comment>
<proteinExistence type="predicted"/>
<dbReference type="InterPro" id="IPR026834">
    <property type="entry name" value="LHH"/>
</dbReference>
<dbReference type="OrthoDB" id="6043530at2"/>
<dbReference type="EMBL" id="ACUX02000004">
    <property type="protein sequence ID" value="EEZ62283.1"/>
    <property type="molecule type" value="Genomic_DNA"/>
</dbReference>
<dbReference type="GeneID" id="85007029"/>
<dbReference type="AlphaFoldDB" id="D0WEZ5"/>
<dbReference type="STRING" id="649764.HMPREF0762_00381"/>
<dbReference type="RefSeq" id="WP_006361625.1">
    <property type="nucleotide sequence ID" value="NZ_GG700630.1"/>
</dbReference>
<evidence type="ECO:0000313" key="3">
    <source>
        <dbReference type="Proteomes" id="UP000006001"/>
    </source>
</evidence>
<evidence type="ECO:0000313" key="2">
    <source>
        <dbReference type="EMBL" id="EEZ62283.1"/>
    </source>
</evidence>
<sequence>MGTGEHGGFGYTSGSGKTKIFTRVWYEGTVTVGGEVRDVSRRVYQRNDIDFGYYDSKTKRTNLQRMMDGDAPIGNDGKPVQLHHILQQESGPMAEVREVTHREYKRTLHGLVGRGNSFRNNPDLVKQYNNFRSAYWKWRAQQHLKKGK</sequence>